<evidence type="ECO:0000256" key="1">
    <source>
        <dbReference type="SAM" id="MobiDB-lite"/>
    </source>
</evidence>
<name>A0A9X2ZJL0_9FLAO</name>
<dbReference type="Proteomes" id="UP001151079">
    <property type="component" value="Unassembled WGS sequence"/>
</dbReference>
<dbReference type="AlphaFoldDB" id="A0A9X2ZJL0"/>
<dbReference type="EMBL" id="JAOZEW010000024">
    <property type="protein sequence ID" value="MCV9929871.1"/>
    <property type="molecule type" value="Genomic_DNA"/>
</dbReference>
<proteinExistence type="predicted"/>
<keyword evidence="3" id="KW-1185">Reference proteome</keyword>
<protein>
    <submittedName>
        <fullName evidence="2">Uncharacterized protein</fullName>
    </submittedName>
</protein>
<evidence type="ECO:0000313" key="3">
    <source>
        <dbReference type="Proteomes" id="UP001151079"/>
    </source>
</evidence>
<accession>A0A9X2ZJL0</accession>
<feature type="region of interest" description="Disordered" evidence="1">
    <location>
        <begin position="1"/>
        <end position="26"/>
    </location>
</feature>
<gene>
    <name evidence="2" type="ORF">OIU83_19580</name>
</gene>
<evidence type="ECO:0000313" key="2">
    <source>
        <dbReference type="EMBL" id="MCV9929871.1"/>
    </source>
</evidence>
<reference evidence="2" key="1">
    <citation type="submission" date="2022-10" db="EMBL/GenBank/DDBJ databases">
        <title>Two novel species of Flavobacterium.</title>
        <authorList>
            <person name="Liu Q."/>
            <person name="Xin Y.-H."/>
        </authorList>
    </citation>
    <scope>NUCLEOTIDE SEQUENCE</scope>
    <source>
        <strain evidence="2">LS1R49</strain>
    </source>
</reference>
<organism evidence="2 3">
    <name type="scientific">Flavobacterium shii</name>
    <dbReference type="NCBI Taxonomy" id="2987687"/>
    <lineage>
        <taxon>Bacteria</taxon>
        <taxon>Pseudomonadati</taxon>
        <taxon>Bacteroidota</taxon>
        <taxon>Flavobacteriia</taxon>
        <taxon>Flavobacteriales</taxon>
        <taxon>Flavobacteriaceae</taxon>
        <taxon>Flavobacterium</taxon>
    </lineage>
</organism>
<dbReference type="RefSeq" id="WP_264207955.1">
    <property type="nucleotide sequence ID" value="NZ_JAOZEW010000024.1"/>
</dbReference>
<comment type="caution">
    <text evidence="2">The sequence shown here is derived from an EMBL/GenBank/DDBJ whole genome shotgun (WGS) entry which is preliminary data.</text>
</comment>
<sequence length="46" mass="5050">MSFYRLREGIGASYQSSPDSPTALKKRANEHKCSSALFFNGGTPKL</sequence>